<dbReference type="PANTHER" id="PTHR43639">
    <property type="entry name" value="OXIDOREDUCTASE, SHORT-CHAIN DEHYDROGENASE/REDUCTASE FAMILY (AFU_ORTHOLOGUE AFUA_5G02870)"/>
    <property type="match status" value="1"/>
</dbReference>
<keyword evidence="2" id="KW-0560">Oxidoreductase</keyword>
<evidence type="ECO:0000313" key="3">
    <source>
        <dbReference type="EMBL" id="VVT55268.1"/>
    </source>
</evidence>
<dbReference type="Gene3D" id="3.40.50.720">
    <property type="entry name" value="NAD(P)-binding Rossmann-like Domain"/>
    <property type="match status" value="1"/>
</dbReference>
<accession>A0A5E8BU65</accession>
<dbReference type="OrthoDB" id="47007at2759"/>
<dbReference type="Pfam" id="PF13561">
    <property type="entry name" value="adh_short_C2"/>
    <property type="match status" value="1"/>
</dbReference>
<organism evidence="3 4">
    <name type="scientific">Magnusiomyces paraingens</name>
    <dbReference type="NCBI Taxonomy" id="2606893"/>
    <lineage>
        <taxon>Eukaryota</taxon>
        <taxon>Fungi</taxon>
        <taxon>Dikarya</taxon>
        <taxon>Ascomycota</taxon>
        <taxon>Saccharomycotina</taxon>
        <taxon>Dipodascomycetes</taxon>
        <taxon>Dipodascales</taxon>
        <taxon>Dipodascaceae</taxon>
        <taxon>Magnusiomyces</taxon>
    </lineage>
</organism>
<sequence length="256" mass="27277">MSHNPIPSLKLKDKVAIVTGGASGFGLGIVHKFLEEGAHVVILDLPSSSGSSIESELKPNVKFVAGDVTSLEDWQRTLAESLATFGRLDVVVNNAGACYTNKPTLTVTSAEFDKVFNINVKGVFLSTQVVLPHFLNSGGGSFIQISSTAALRPRPNLTWYNATKGAVSIASKSMAVEYGPQNVRFNCICPVAGDTPLLKTFMGEDTPERRAQFIATIPLQRFSQPSDIANAVAFLASDDAKFITGVDLEVDGGRCV</sequence>
<dbReference type="InterPro" id="IPR002347">
    <property type="entry name" value="SDR_fam"/>
</dbReference>
<dbReference type="RefSeq" id="XP_031855117.1">
    <property type="nucleotide sequence ID" value="XM_031999226.1"/>
</dbReference>
<dbReference type="FunFam" id="3.40.50.720:FF:000084">
    <property type="entry name" value="Short-chain dehydrogenase reductase"/>
    <property type="match status" value="1"/>
</dbReference>
<dbReference type="InterPro" id="IPR036291">
    <property type="entry name" value="NAD(P)-bd_dom_sf"/>
</dbReference>
<dbReference type="PRINTS" id="PR00080">
    <property type="entry name" value="SDRFAMILY"/>
</dbReference>
<dbReference type="PRINTS" id="PR00081">
    <property type="entry name" value="GDHRDH"/>
</dbReference>
<dbReference type="AlphaFoldDB" id="A0A5E8BU65"/>
<dbReference type="SUPFAM" id="SSF51735">
    <property type="entry name" value="NAD(P)-binding Rossmann-fold domains"/>
    <property type="match status" value="1"/>
</dbReference>
<keyword evidence="4" id="KW-1185">Reference proteome</keyword>
<evidence type="ECO:0000313" key="4">
    <source>
        <dbReference type="Proteomes" id="UP000398389"/>
    </source>
</evidence>
<name>A0A5E8BU65_9ASCO</name>
<evidence type="ECO:0000256" key="2">
    <source>
        <dbReference type="ARBA" id="ARBA00023002"/>
    </source>
</evidence>
<reference evidence="3 4" key="1">
    <citation type="submission" date="2019-09" db="EMBL/GenBank/DDBJ databases">
        <authorList>
            <person name="Brejova B."/>
        </authorList>
    </citation>
    <scope>NUCLEOTIDE SEQUENCE [LARGE SCALE GENOMIC DNA]</scope>
</reference>
<dbReference type="GeneID" id="43583326"/>
<evidence type="ECO:0000256" key="1">
    <source>
        <dbReference type="ARBA" id="ARBA00022857"/>
    </source>
</evidence>
<dbReference type="NCBIfam" id="NF005559">
    <property type="entry name" value="PRK07231.1"/>
    <property type="match status" value="1"/>
</dbReference>
<dbReference type="GO" id="GO:0016491">
    <property type="term" value="F:oxidoreductase activity"/>
    <property type="evidence" value="ECO:0007669"/>
    <property type="project" value="UniProtKB-KW"/>
</dbReference>
<dbReference type="Proteomes" id="UP000398389">
    <property type="component" value="Unassembled WGS sequence"/>
</dbReference>
<keyword evidence="1" id="KW-0521">NADP</keyword>
<proteinExistence type="predicted"/>
<dbReference type="PANTHER" id="PTHR43639:SF5">
    <property type="entry name" value="OXIDOREDUCTASE, SHORT-CHAIN DEHYDROGENASE_REDUCTASE FAMILY (AFU_ORTHOLOGUE AFUA_6G09140)"/>
    <property type="match status" value="1"/>
</dbReference>
<dbReference type="EMBL" id="CABVLU010000003">
    <property type="protein sequence ID" value="VVT55268.1"/>
    <property type="molecule type" value="Genomic_DNA"/>
</dbReference>
<protein>
    <submittedName>
        <fullName evidence="3">Uncharacterized protein</fullName>
    </submittedName>
</protein>
<gene>
    <name evidence="3" type="ORF">SAPINGB_P004511</name>
</gene>